<dbReference type="STRING" id="871652.SAMN04515673_101332"/>
<dbReference type="Proteomes" id="UP000199302">
    <property type="component" value="Unassembled WGS sequence"/>
</dbReference>
<dbReference type="PROSITE" id="PS50977">
    <property type="entry name" value="HTH_TETR_2"/>
    <property type="match status" value="1"/>
</dbReference>
<accession>A0A1I6CT68</accession>
<organism evidence="4 5">
    <name type="scientific">Poseidonocella sedimentorum</name>
    <dbReference type="NCBI Taxonomy" id="871652"/>
    <lineage>
        <taxon>Bacteria</taxon>
        <taxon>Pseudomonadati</taxon>
        <taxon>Pseudomonadota</taxon>
        <taxon>Alphaproteobacteria</taxon>
        <taxon>Rhodobacterales</taxon>
        <taxon>Roseobacteraceae</taxon>
        <taxon>Poseidonocella</taxon>
    </lineage>
</organism>
<protein>
    <submittedName>
        <fullName evidence="4">DNA-binding transcriptional regulator, AcrR family</fullName>
    </submittedName>
</protein>
<evidence type="ECO:0000256" key="2">
    <source>
        <dbReference type="PROSITE-ProRule" id="PRU00335"/>
    </source>
</evidence>
<name>A0A1I6CT68_9RHOB</name>
<evidence type="ECO:0000259" key="3">
    <source>
        <dbReference type="PROSITE" id="PS50977"/>
    </source>
</evidence>
<sequence>MREDTKRRRQAQIEDAAYAVLEEKGYAGASMLAIARRAKASNETLYNWYGDKLGLFMALVDRNVGEARASLEESLSAEDDALATLRTFGPILLGMLTGPRAVALNRAAAADPSGDLGHAIAKGGRETIAPILEDVFRAARAQGHLGFAEVDEAAELYLGLLIGDLQIRRVVGRLPAPTAADIERRSARALEAVICLMPFEAGPG</sequence>
<dbReference type="Pfam" id="PF14246">
    <property type="entry name" value="TetR_C_7"/>
    <property type="match status" value="1"/>
</dbReference>
<dbReference type="PANTHER" id="PTHR30055:SF146">
    <property type="entry name" value="HTH-TYPE TRANSCRIPTIONAL DUAL REGULATOR CECR"/>
    <property type="match status" value="1"/>
</dbReference>
<keyword evidence="5" id="KW-1185">Reference proteome</keyword>
<evidence type="ECO:0000313" key="5">
    <source>
        <dbReference type="Proteomes" id="UP000199302"/>
    </source>
</evidence>
<dbReference type="AlphaFoldDB" id="A0A1I6CT68"/>
<dbReference type="EMBL" id="FOYI01000001">
    <property type="protein sequence ID" value="SFQ96398.1"/>
    <property type="molecule type" value="Genomic_DNA"/>
</dbReference>
<reference evidence="4 5" key="1">
    <citation type="submission" date="2016-10" db="EMBL/GenBank/DDBJ databases">
        <authorList>
            <person name="de Groot N.N."/>
        </authorList>
    </citation>
    <scope>NUCLEOTIDE SEQUENCE [LARGE SCALE GENOMIC DNA]</scope>
    <source>
        <strain evidence="5">KMM 9023,NRIC 0796,JCM 17311,KCTC 23692</strain>
    </source>
</reference>
<dbReference type="InterPro" id="IPR009057">
    <property type="entry name" value="Homeodomain-like_sf"/>
</dbReference>
<dbReference type="PANTHER" id="PTHR30055">
    <property type="entry name" value="HTH-TYPE TRANSCRIPTIONAL REGULATOR RUTR"/>
    <property type="match status" value="1"/>
</dbReference>
<dbReference type="GO" id="GO:0003700">
    <property type="term" value="F:DNA-binding transcription factor activity"/>
    <property type="evidence" value="ECO:0007669"/>
    <property type="project" value="TreeGrafter"/>
</dbReference>
<keyword evidence="1 2" id="KW-0238">DNA-binding</keyword>
<gene>
    <name evidence="4" type="ORF">SAMN04515673_101332</name>
</gene>
<proteinExistence type="predicted"/>
<dbReference type="GO" id="GO:0000976">
    <property type="term" value="F:transcription cis-regulatory region binding"/>
    <property type="evidence" value="ECO:0007669"/>
    <property type="project" value="TreeGrafter"/>
</dbReference>
<dbReference type="RefSeq" id="WP_092075940.1">
    <property type="nucleotide sequence ID" value="NZ_FOYI01000001.1"/>
</dbReference>
<evidence type="ECO:0000313" key="4">
    <source>
        <dbReference type="EMBL" id="SFQ96398.1"/>
    </source>
</evidence>
<dbReference type="Gene3D" id="1.10.357.10">
    <property type="entry name" value="Tetracycline Repressor, domain 2"/>
    <property type="match status" value="1"/>
</dbReference>
<dbReference type="InterPro" id="IPR001647">
    <property type="entry name" value="HTH_TetR"/>
</dbReference>
<dbReference type="InterPro" id="IPR050109">
    <property type="entry name" value="HTH-type_TetR-like_transc_reg"/>
</dbReference>
<evidence type="ECO:0000256" key="1">
    <source>
        <dbReference type="ARBA" id="ARBA00023125"/>
    </source>
</evidence>
<feature type="domain" description="HTH tetR-type" evidence="3">
    <location>
        <begin position="7"/>
        <end position="67"/>
    </location>
</feature>
<dbReference type="SUPFAM" id="SSF46689">
    <property type="entry name" value="Homeodomain-like"/>
    <property type="match status" value="1"/>
</dbReference>
<dbReference type="Pfam" id="PF00440">
    <property type="entry name" value="TetR_N"/>
    <property type="match status" value="1"/>
</dbReference>
<dbReference type="Gene3D" id="1.10.10.60">
    <property type="entry name" value="Homeodomain-like"/>
    <property type="match status" value="1"/>
</dbReference>
<feature type="DNA-binding region" description="H-T-H motif" evidence="2">
    <location>
        <begin position="30"/>
        <end position="49"/>
    </location>
</feature>
<dbReference type="InterPro" id="IPR039536">
    <property type="entry name" value="TetR_C_Proteobacteria"/>
</dbReference>
<dbReference type="OrthoDB" id="7914379at2"/>